<dbReference type="InterPro" id="IPR006020">
    <property type="entry name" value="PTB/PI_dom"/>
</dbReference>
<feature type="compositionally biased region" description="Basic residues" evidence="3">
    <location>
        <begin position="1"/>
        <end position="12"/>
    </location>
</feature>
<evidence type="ECO:0000313" key="5">
    <source>
        <dbReference type="EMBL" id="KJH46783.1"/>
    </source>
</evidence>
<dbReference type="InterPro" id="IPR016698">
    <property type="entry name" value="Numb/numb-like"/>
</dbReference>
<reference evidence="6" key="2">
    <citation type="journal article" date="2016" name="Sci. Rep.">
        <title>Dictyocaulus viviparus genome, variome and transcriptome elucidate lungworm biology and support future intervention.</title>
        <authorList>
            <person name="McNulty S.N."/>
            <person name="Strube C."/>
            <person name="Rosa B.A."/>
            <person name="Martin J.C."/>
            <person name="Tyagi R."/>
            <person name="Choi Y.J."/>
            <person name="Wang Q."/>
            <person name="Hallsworth Pepin K."/>
            <person name="Zhang X."/>
            <person name="Ozersky P."/>
            <person name="Wilson R.K."/>
            <person name="Sternberg P.W."/>
            <person name="Gasser R.B."/>
            <person name="Mitreva M."/>
        </authorList>
    </citation>
    <scope>NUCLEOTIDE SEQUENCE [LARGE SCALE GENOMIC DNA]</scope>
    <source>
        <strain evidence="6">HannoverDv2000</strain>
    </source>
</reference>
<dbReference type="OrthoDB" id="10070446at2759"/>
<evidence type="ECO:0000256" key="2">
    <source>
        <dbReference type="ARBA" id="ARBA00022553"/>
    </source>
</evidence>
<dbReference type="PANTHER" id="PTHR47368:SF2">
    <property type="entry name" value="PID DOMAIN-CONTAINING PROTEIN"/>
    <property type="match status" value="1"/>
</dbReference>
<dbReference type="PANTHER" id="PTHR47368">
    <property type="entry name" value="NUMB"/>
    <property type="match status" value="1"/>
</dbReference>
<sequence>MDRLRRSIRQSFRRNSPENSTPSELVTSNGNGGIKQEQWQPDEAAVRAGLCHFNVKYLGAVEVYESRGMQICEGALKMLRVSFCAPDRNNDKGFAYICRDGTSRRWMCHGFHATKESDPQLAIISNTPISSAYQPALSIVKPRPTPNPALFQRQGSLRAPDLSSAAQLRRNHSLRTNARSCDGHQSKPFNQRQSLKIEPIFEGEEDGTHAMTSFTTNQIMSTDYGNMSSVANPLTSEYIGSTTAPPPVLFGSAKTSIEMSKATTSESIDMGVTQGFTCVHQNSQWMSSSISTPNTTVQHNITQINGFNGPNAASQANRSTTWSTLTSTSQSSLRSKADEWLEDAFRHSLILNSPSPNSSMADLTVHHGQFINAVHSCQADSTHSYSNSTLASGTPPVRPPPLPSKQIVVNRPLNVRSGPVLDVFDQTIEWDTLPAHHISQVDDPFDIQWSRLAVSSYINSNPFITEVQRELRT</sequence>
<name>A0A0D8XQ69_DICVI</name>
<keyword evidence="1" id="KW-0217">Developmental protein</keyword>
<feature type="domain" description="PID" evidence="4">
    <location>
        <begin position="77"/>
        <end position="116"/>
    </location>
</feature>
<dbReference type="Proteomes" id="UP000053766">
    <property type="component" value="Unassembled WGS sequence"/>
</dbReference>
<proteinExistence type="predicted"/>
<evidence type="ECO:0000256" key="3">
    <source>
        <dbReference type="SAM" id="MobiDB-lite"/>
    </source>
</evidence>
<evidence type="ECO:0000313" key="6">
    <source>
        <dbReference type="Proteomes" id="UP000053766"/>
    </source>
</evidence>
<reference evidence="5 6" key="1">
    <citation type="submission" date="2013-11" db="EMBL/GenBank/DDBJ databases">
        <title>Draft genome of the bovine lungworm Dictyocaulus viviparus.</title>
        <authorList>
            <person name="Mitreva M."/>
        </authorList>
    </citation>
    <scope>NUCLEOTIDE SEQUENCE [LARGE SCALE GENOMIC DNA]</scope>
    <source>
        <strain evidence="5 6">HannoverDv2000</strain>
    </source>
</reference>
<organism evidence="5 6">
    <name type="scientific">Dictyocaulus viviparus</name>
    <name type="common">Bovine lungworm</name>
    <dbReference type="NCBI Taxonomy" id="29172"/>
    <lineage>
        <taxon>Eukaryota</taxon>
        <taxon>Metazoa</taxon>
        <taxon>Ecdysozoa</taxon>
        <taxon>Nematoda</taxon>
        <taxon>Chromadorea</taxon>
        <taxon>Rhabditida</taxon>
        <taxon>Rhabditina</taxon>
        <taxon>Rhabditomorpha</taxon>
        <taxon>Strongyloidea</taxon>
        <taxon>Metastrongylidae</taxon>
        <taxon>Dictyocaulus</taxon>
    </lineage>
</organism>
<feature type="region of interest" description="Disordered" evidence="3">
    <location>
        <begin position="310"/>
        <end position="329"/>
    </location>
</feature>
<evidence type="ECO:0000256" key="1">
    <source>
        <dbReference type="ARBA" id="ARBA00022473"/>
    </source>
</evidence>
<keyword evidence="6" id="KW-1185">Reference proteome</keyword>
<feature type="region of interest" description="Disordered" evidence="3">
    <location>
        <begin position="382"/>
        <end position="401"/>
    </location>
</feature>
<feature type="compositionally biased region" description="Low complexity" evidence="3">
    <location>
        <begin position="318"/>
        <end position="329"/>
    </location>
</feature>
<gene>
    <name evidence="5" type="ORF">DICVIV_07158</name>
</gene>
<dbReference type="STRING" id="29172.A0A0D8XQ69"/>
<dbReference type="AlphaFoldDB" id="A0A0D8XQ69"/>
<protein>
    <submittedName>
        <fullName evidence="5">Phosphotyrosine interaction domain protein</fullName>
    </submittedName>
</protein>
<dbReference type="GO" id="GO:0005737">
    <property type="term" value="C:cytoplasm"/>
    <property type="evidence" value="ECO:0007669"/>
    <property type="project" value="TreeGrafter"/>
</dbReference>
<dbReference type="Gene3D" id="2.30.29.30">
    <property type="entry name" value="Pleckstrin-homology domain (PH domain)/Phosphotyrosine-binding domain (PTB)"/>
    <property type="match status" value="2"/>
</dbReference>
<accession>A0A0D8XQ69</accession>
<feature type="region of interest" description="Disordered" evidence="3">
    <location>
        <begin position="1"/>
        <end position="36"/>
    </location>
</feature>
<dbReference type="InterPro" id="IPR011993">
    <property type="entry name" value="PH-like_dom_sf"/>
</dbReference>
<keyword evidence="2" id="KW-0597">Phosphoprotein</keyword>
<dbReference type="Pfam" id="PF00640">
    <property type="entry name" value="PID"/>
    <property type="match status" value="1"/>
</dbReference>
<dbReference type="EMBL" id="KN716335">
    <property type="protein sequence ID" value="KJH46783.1"/>
    <property type="molecule type" value="Genomic_DNA"/>
</dbReference>
<dbReference type="SUPFAM" id="SSF50729">
    <property type="entry name" value="PH domain-like"/>
    <property type="match status" value="1"/>
</dbReference>
<evidence type="ECO:0000259" key="4">
    <source>
        <dbReference type="Pfam" id="PF00640"/>
    </source>
</evidence>
<feature type="compositionally biased region" description="Polar residues" evidence="3">
    <location>
        <begin position="382"/>
        <end position="392"/>
    </location>
</feature>
<feature type="compositionally biased region" description="Polar residues" evidence="3">
    <location>
        <begin position="17"/>
        <end position="29"/>
    </location>
</feature>